<evidence type="ECO:0000313" key="2">
    <source>
        <dbReference type="Proteomes" id="UP000002429"/>
    </source>
</evidence>
<reference evidence="2" key="1">
    <citation type="journal article" date="2010" name="PLoS ONE">
        <title>The complete genome sequence of Cupriavidus metallidurans strain CH34, a master survivalist in harsh and anthropogenic environments.</title>
        <authorList>
            <person name="Janssen P.J."/>
            <person name="Van Houdt R."/>
            <person name="Moors H."/>
            <person name="Monsieurs P."/>
            <person name="Morin N."/>
            <person name="Michaux A."/>
            <person name="Benotmane M.A."/>
            <person name="Leys N."/>
            <person name="Vallaeys T."/>
            <person name="Lapidus A."/>
            <person name="Monchy S."/>
            <person name="Medigue C."/>
            <person name="Taghavi S."/>
            <person name="McCorkle S."/>
            <person name="Dunn J."/>
            <person name="van der Lelie D."/>
            <person name="Mergeay M."/>
        </authorList>
    </citation>
    <scope>NUCLEOTIDE SEQUENCE [LARGE SCALE GENOMIC DNA]</scope>
    <source>
        <strain evidence="2">ATCC 43123 / DSM 2839 / NBRC 102507 / CH34</strain>
    </source>
</reference>
<dbReference type="AlphaFoldDB" id="D3DXP9"/>
<keyword evidence="2" id="KW-1185">Reference proteome</keyword>
<accession>D3DXP9</accession>
<gene>
    <name evidence="1" type="ordered locus">Rmet_6454</name>
</gene>
<proteinExistence type="predicted"/>
<name>D3DXP9_CUPMC</name>
<dbReference type="KEGG" id="rme:Rmet_6454"/>
<protein>
    <submittedName>
        <fullName evidence="1">Uncharacterized protein</fullName>
    </submittedName>
</protein>
<dbReference type="HOGENOM" id="CLU_2864647_0_0_4"/>
<organism evidence="1 2">
    <name type="scientific">Cupriavidus metallidurans (strain ATCC 43123 / DSM 2839 / NBRC 102507 / CH34)</name>
    <name type="common">Ralstonia metallidurans</name>
    <dbReference type="NCBI Taxonomy" id="266264"/>
    <lineage>
        <taxon>Bacteria</taxon>
        <taxon>Pseudomonadati</taxon>
        <taxon>Pseudomonadota</taxon>
        <taxon>Betaproteobacteria</taxon>
        <taxon>Burkholderiales</taxon>
        <taxon>Burkholderiaceae</taxon>
        <taxon>Cupriavidus</taxon>
    </lineage>
</organism>
<sequence length="64" mass="6988">MAHGTSLRIARGLLMIAQQMDTVAEALVTPRQAGQGRGRCLLRKLLTIMNAILKTQTPWIAKCA</sequence>
<dbReference type="Proteomes" id="UP000002429">
    <property type="component" value="Chromosome"/>
</dbReference>
<evidence type="ECO:0000313" key="1">
    <source>
        <dbReference type="EMBL" id="ADC45069.1"/>
    </source>
</evidence>
<dbReference type="EMBL" id="CP000352">
    <property type="protein sequence ID" value="ADC45069.1"/>
    <property type="molecule type" value="Genomic_DNA"/>
</dbReference>